<protein>
    <submittedName>
        <fullName evidence="3">TVP38/TMEM64 family membrane protein slr0305-like protein</fullName>
    </submittedName>
</protein>
<evidence type="ECO:0000313" key="3">
    <source>
        <dbReference type="EMBL" id="PNY17956.1"/>
    </source>
</evidence>
<dbReference type="STRING" id="57577.A0A2K3PRP0"/>
<evidence type="ECO:0000259" key="2">
    <source>
        <dbReference type="Pfam" id="PF09335"/>
    </source>
</evidence>
<keyword evidence="1" id="KW-0472">Membrane</keyword>
<feature type="transmembrane region" description="Helical" evidence="1">
    <location>
        <begin position="33"/>
        <end position="59"/>
    </location>
</feature>
<organism evidence="3 4">
    <name type="scientific">Trifolium pratense</name>
    <name type="common">Red clover</name>
    <dbReference type="NCBI Taxonomy" id="57577"/>
    <lineage>
        <taxon>Eukaryota</taxon>
        <taxon>Viridiplantae</taxon>
        <taxon>Streptophyta</taxon>
        <taxon>Embryophyta</taxon>
        <taxon>Tracheophyta</taxon>
        <taxon>Spermatophyta</taxon>
        <taxon>Magnoliopsida</taxon>
        <taxon>eudicotyledons</taxon>
        <taxon>Gunneridae</taxon>
        <taxon>Pentapetalae</taxon>
        <taxon>rosids</taxon>
        <taxon>fabids</taxon>
        <taxon>Fabales</taxon>
        <taxon>Fabaceae</taxon>
        <taxon>Papilionoideae</taxon>
        <taxon>50 kb inversion clade</taxon>
        <taxon>NPAAA clade</taxon>
        <taxon>Hologalegina</taxon>
        <taxon>IRL clade</taxon>
        <taxon>Trifolieae</taxon>
        <taxon>Trifolium</taxon>
    </lineage>
</organism>
<gene>
    <name evidence="3" type="ORF">L195_g014712</name>
</gene>
<dbReference type="InterPro" id="IPR032816">
    <property type="entry name" value="VTT_dom"/>
</dbReference>
<sequence>GYGSAGYALFVAVYAGLEILAIPAVPLTMSAGLLFGSLTGTIIVSISGTVAASVAFLIARYFARERILKLVEGNKKFLAIDKAIGENGFKVVTLLRLSPLLPFSLGNYLYGLTSVKFLPYVLGSWLGMLPGTWAYVSAGAFGRAIIVLSAKASLAGLD</sequence>
<feature type="domain" description="VTT" evidence="2">
    <location>
        <begin position="22"/>
        <end position="140"/>
    </location>
</feature>
<dbReference type="Pfam" id="PF09335">
    <property type="entry name" value="VTT_dom"/>
    <property type="match status" value="1"/>
</dbReference>
<name>A0A2K3PRP0_TRIPR</name>
<evidence type="ECO:0000256" key="1">
    <source>
        <dbReference type="SAM" id="Phobius"/>
    </source>
</evidence>
<dbReference type="PANTHER" id="PTHR46826:SF1">
    <property type="entry name" value="TVP38_TMEM64 FAMILY MEMBRANE PROTEIN YDJX"/>
    <property type="match status" value="1"/>
</dbReference>
<comment type="caution">
    <text evidence="3">The sequence shown here is derived from an EMBL/GenBank/DDBJ whole genome shotgun (WGS) entry which is preliminary data.</text>
</comment>
<feature type="transmembrane region" description="Helical" evidence="1">
    <location>
        <begin position="133"/>
        <end position="154"/>
    </location>
</feature>
<reference evidence="3 4" key="2">
    <citation type="journal article" date="2017" name="Front. Plant Sci.">
        <title>Gene Classification and Mining of Molecular Markers Useful in Red Clover (Trifolium pratense) Breeding.</title>
        <authorList>
            <person name="Istvanek J."/>
            <person name="Dluhosova J."/>
            <person name="Dluhos P."/>
            <person name="Patkova L."/>
            <person name="Nedelnik J."/>
            <person name="Repkova J."/>
        </authorList>
    </citation>
    <scope>NUCLEOTIDE SEQUENCE [LARGE SCALE GENOMIC DNA]</scope>
    <source>
        <strain evidence="4">cv. Tatra</strain>
        <tissue evidence="3">Young leaves</tissue>
    </source>
</reference>
<feature type="non-terminal residue" evidence="3">
    <location>
        <position position="1"/>
    </location>
</feature>
<dbReference type="EMBL" id="ASHM01009820">
    <property type="protein sequence ID" value="PNY17956.1"/>
    <property type="molecule type" value="Genomic_DNA"/>
</dbReference>
<accession>A0A2K3PRP0</accession>
<feature type="transmembrane region" description="Helical" evidence="1">
    <location>
        <begin position="7"/>
        <end position="27"/>
    </location>
</feature>
<proteinExistence type="predicted"/>
<dbReference type="PANTHER" id="PTHR46826">
    <property type="match status" value="1"/>
</dbReference>
<evidence type="ECO:0000313" key="4">
    <source>
        <dbReference type="Proteomes" id="UP000236291"/>
    </source>
</evidence>
<dbReference type="InterPro" id="IPR053240">
    <property type="entry name" value="VTT_domain"/>
</dbReference>
<dbReference type="Proteomes" id="UP000236291">
    <property type="component" value="Unassembled WGS sequence"/>
</dbReference>
<keyword evidence="1" id="KW-0812">Transmembrane</keyword>
<reference evidence="3 4" key="1">
    <citation type="journal article" date="2014" name="Am. J. Bot.">
        <title>Genome assembly and annotation for red clover (Trifolium pratense; Fabaceae).</title>
        <authorList>
            <person name="Istvanek J."/>
            <person name="Jaros M."/>
            <person name="Krenek A."/>
            <person name="Repkova J."/>
        </authorList>
    </citation>
    <scope>NUCLEOTIDE SEQUENCE [LARGE SCALE GENOMIC DNA]</scope>
    <source>
        <strain evidence="4">cv. Tatra</strain>
        <tissue evidence="3">Young leaves</tissue>
    </source>
</reference>
<dbReference type="AlphaFoldDB" id="A0A2K3PRP0"/>
<keyword evidence="1" id="KW-1133">Transmembrane helix</keyword>